<sequence length="206" mass="22142">MRPLMTREYRMGSGADLASCPSALLHRSESRPRSHKVLLCSSSGIDLVPGRLPPPSPWTVLELTQSGCCRSHGAPPELAPGAPRLESGTCGQSPHPWPRGKASGVAGMARVTGTTRTTRDSGAADTARSTWHTLATTCCAHHHAHGTRAFVCCPHGASTSHLRPNFESSHPLKASLKDKALSHNASPLYSTMQFRMPRATVHTDRW</sequence>
<evidence type="ECO:0000313" key="3">
    <source>
        <dbReference type="RefSeq" id="XP_053069914.1"/>
    </source>
</evidence>
<protein>
    <submittedName>
        <fullName evidence="3 4">Uncharacterized protein LOC128313768</fullName>
    </submittedName>
</protein>
<name>A0ABM3PE17_ACIJB</name>
<organism evidence="2 3">
    <name type="scientific">Acinonyx jubatus</name>
    <name type="common">Cheetah</name>
    <dbReference type="NCBI Taxonomy" id="32536"/>
    <lineage>
        <taxon>Eukaryota</taxon>
        <taxon>Metazoa</taxon>
        <taxon>Chordata</taxon>
        <taxon>Craniata</taxon>
        <taxon>Vertebrata</taxon>
        <taxon>Euteleostomi</taxon>
        <taxon>Mammalia</taxon>
        <taxon>Eutheria</taxon>
        <taxon>Laurasiatheria</taxon>
        <taxon>Carnivora</taxon>
        <taxon>Feliformia</taxon>
        <taxon>Felidae</taxon>
        <taxon>Felinae</taxon>
        <taxon>Acinonyx</taxon>
    </lineage>
</organism>
<evidence type="ECO:0000256" key="1">
    <source>
        <dbReference type="SAM" id="MobiDB-lite"/>
    </source>
</evidence>
<evidence type="ECO:0000313" key="2">
    <source>
        <dbReference type="Proteomes" id="UP001652583"/>
    </source>
</evidence>
<evidence type="ECO:0000313" key="4">
    <source>
        <dbReference type="RefSeq" id="XP_053069915.1"/>
    </source>
</evidence>
<dbReference type="GeneID" id="128313768"/>
<dbReference type="Proteomes" id="UP001652583">
    <property type="component" value="Unplaced"/>
</dbReference>
<dbReference type="RefSeq" id="XP_053069914.1">
    <property type="nucleotide sequence ID" value="XM_053213939.1"/>
</dbReference>
<accession>A0ABM3PE17</accession>
<gene>
    <name evidence="3 4" type="primary">LOC128313768</name>
</gene>
<feature type="region of interest" description="Disordered" evidence="1">
    <location>
        <begin position="86"/>
        <end position="106"/>
    </location>
</feature>
<keyword evidence="2" id="KW-1185">Reference proteome</keyword>
<dbReference type="RefSeq" id="XP_053069915.1">
    <property type="nucleotide sequence ID" value="XM_053213940.1"/>
</dbReference>
<proteinExistence type="predicted"/>
<reference evidence="3 4" key="1">
    <citation type="submission" date="2025-05" db="UniProtKB">
        <authorList>
            <consortium name="RefSeq"/>
        </authorList>
    </citation>
    <scope>IDENTIFICATION</scope>
    <source>
        <tissue evidence="3 4">Blood</tissue>
    </source>
</reference>